<comment type="caution">
    <text evidence="3">The sequence shown here is derived from an EMBL/GenBank/DDBJ whole genome shotgun (WGS) entry which is preliminary data.</text>
</comment>
<dbReference type="OrthoDB" id="7407798at2"/>
<gene>
    <name evidence="3" type="ORF">DL238_14685</name>
</gene>
<evidence type="ECO:0000256" key="1">
    <source>
        <dbReference type="SAM" id="MobiDB-lite"/>
    </source>
</evidence>
<accession>A0A395LMR9</accession>
<name>A0A395LMR9_9SPHN</name>
<dbReference type="Proteomes" id="UP000254101">
    <property type="component" value="Unassembled WGS sequence"/>
</dbReference>
<keyword evidence="4" id="KW-1185">Reference proteome</keyword>
<organism evidence="3 4">
    <name type="scientific">Alteriqipengyuania lutimaris</name>
    <dbReference type="NCBI Taxonomy" id="1538146"/>
    <lineage>
        <taxon>Bacteria</taxon>
        <taxon>Pseudomonadati</taxon>
        <taxon>Pseudomonadota</taxon>
        <taxon>Alphaproteobacteria</taxon>
        <taxon>Sphingomonadales</taxon>
        <taxon>Erythrobacteraceae</taxon>
        <taxon>Alteriqipengyuania</taxon>
    </lineage>
</organism>
<evidence type="ECO:0000313" key="4">
    <source>
        <dbReference type="Proteomes" id="UP000254101"/>
    </source>
</evidence>
<evidence type="ECO:0000313" key="3">
    <source>
        <dbReference type="EMBL" id="RDS75920.1"/>
    </source>
</evidence>
<dbReference type="AlphaFoldDB" id="A0A395LMR9"/>
<proteinExistence type="predicted"/>
<dbReference type="SUPFAM" id="SSF141371">
    <property type="entry name" value="PilZ domain-like"/>
    <property type="match status" value="2"/>
</dbReference>
<dbReference type="InterPro" id="IPR009875">
    <property type="entry name" value="PilZ_domain"/>
</dbReference>
<feature type="compositionally biased region" description="Low complexity" evidence="1">
    <location>
        <begin position="222"/>
        <end position="240"/>
    </location>
</feature>
<dbReference type="GO" id="GO:0035438">
    <property type="term" value="F:cyclic-di-GMP binding"/>
    <property type="evidence" value="ECO:0007669"/>
    <property type="project" value="InterPro"/>
</dbReference>
<dbReference type="RefSeq" id="WP_115493185.1">
    <property type="nucleotide sequence ID" value="NZ_JACHWW010000002.1"/>
</dbReference>
<reference evidence="3 4" key="1">
    <citation type="submission" date="2018-07" db="EMBL/GenBank/DDBJ databases">
        <title>Erythrobacter nanhaiensis sp. nov., a novel member of the genus Erythrobacter isolated from the South China Sea.</title>
        <authorList>
            <person name="Chen X."/>
            <person name="Liu J."/>
        </authorList>
    </citation>
    <scope>NUCLEOTIDE SEQUENCE [LARGE SCALE GENOMIC DNA]</scope>
    <source>
        <strain evidence="3 4">S-5</strain>
    </source>
</reference>
<feature type="domain" description="PilZ" evidence="2">
    <location>
        <begin position="23"/>
        <end position="97"/>
    </location>
</feature>
<feature type="region of interest" description="Disordered" evidence="1">
    <location>
        <begin position="215"/>
        <end position="258"/>
    </location>
</feature>
<sequence>MSNVTNFADFTGKAGGIGAPADDRRLNERQVATFRTCCVVVGGEARPAILRNISNGGAMFEALLDVKPDTRVTYWWDGIEAVEARIAWVEGNRIGVANLSGPASPVDVPKPRATRVPTCLPVRVWAGCKGRWTETANISMSGLAVRGLEDLAPGTLCTIEVGGQALHNASIVRREDGLTGIRFERPLAPAKLMQLLEGGGPAGRVATRPGIIDEAARRQEEAAAAQKRAAPPADAAPHDASPQDDRPRNEPIPLRRFL</sequence>
<protein>
    <submittedName>
        <fullName evidence="3">PilZ domain-containing protein</fullName>
    </submittedName>
</protein>
<dbReference type="Pfam" id="PF07238">
    <property type="entry name" value="PilZ"/>
    <property type="match status" value="1"/>
</dbReference>
<evidence type="ECO:0000259" key="2">
    <source>
        <dbReference type="Pfam" id="PF07238"/>
    </source>
</evidence>
<dbReference type="EMBL" id="QRBB01000002">
    <property type="protein sequence ID" value="RDS75920.1"/>
    <property type="molecule type" value="Genomic_DNA"/>
</dbReference>